<dbReference type="AlphaFoldDB" id="A0A812R258"/>
<keyword evidence="1" id="KW-0175">Coiled coil</keyword>
<evidence type="ECO:0000256" key="2">
    <source>
        <dbReference type="SAM" id="SignalP"/>
    </source>
</evidence>
<feature type="coiled-coil region" evidence="1">
    <location>
        <begin position="76"/>
        <end position="141"/>
    </location>
</feature>
<evidence type="ECO:0000313" key="4">
    <source>
        <dbReference type="Proteomes" id="UP000601435"/>
    </source>
</evidence>
<proteinExistence type="predicted"/>
<keyword evidence="2" id="KW-0732">Signal</keyword>
<organism evidence="3 4">
    <name type="scientific">Symbiodinium necroappetens</name>
    <dbReference type="NCBI Taxonomy" id="1628268"/>
    <lineage>
        <taxon>Eukaryota</taxon>
        <taxon>Sar</taxon>
        <taxon>Alveolata</taxon>
        <taxon>Dinophyceae</taxon>
        <taxon>Suessiales</taxon>
        <taxon>Symbiodiniaceae</taxon>
        <taxon>Symbiodinium</taxon>
    </lineage>
</organism>
<keyword evidence="4" id="KW-1185">Reference proteome</keyword>
<accession>A0A812R258</accession>
<evidence type="ECO:0000256" key="1">
    <source>
        <dbReference type="SAM" id="Coils"/>
    </source>
</evidence>
<feature type="chain" id="PRO_5032343140" evidence="2">
    <location>
        <begin position="18"/>
        <end position="206"/>
    </location>
</feature>
<evidence type="ECO:0000313" key="3">
    <source>
        <dbReference type="EMBL" id="CAE7417383.1"/>
    </source>
</evidence>
<feature type="signal peptide" evidence="2">
    <location>
        <begin position="1"/>
        <end position="17"/>
    </location>
</feature>
<feature type="non-terminal residue" evidence="3">
    <location>
        <position position="206"/>
    </location>
</feature>
<dbReference type="OrthoDB" id="442318at2759"/>
<sequence length="206" mass="22413">MMVWLAAVAVLATGAGAGDSSGSDHSVHELQKEIHQQMQRIMVADFVIENAIRNHSAQAQLLNKSQQTSEDCKLRYAAAKRSIAESQEQAKDLQIQLNDTKTQMAESQERQTKLERRMRKAQALEERAEEEASALKSKADEVLPERQAWVQSGIGLFLNWLKGLPCQNLVATLAAVLGAVSCLDSELFILAASLVLVALGVGMTAG</sequence>
<dbReference type="Proteomes" id="UP000601435">
    <property type="component" value="Unassembled WGS sequence"/>
</dbReference>
<protein>
    <submittedName>
        <fullName evidence="3">Uncharacterized protein</fullName>
    </submittedName>
</protein>
<name>A0A812R258_9DINO</name>
<reference evidence="3" key="1">
    <citation type="submission" date="2021-02" db="EMBL/GenBank/DDBJ databases">
        <authorList>
            <person name="Dougan E. K."/>
            <person name="Rhodes N."/>
            <person name="Thang M."/>
            <person name="Chan C."/>
        </authorList>
    </citation>
    <scope>NUCLEOTIDE SEQUENCE</scope>
</reference>
<dbReference type="EMBL" id="CAJNJA010018190">
    <property type="protein sequence ID" value="CAE7417383.1"/>
    <property type="molecule type" value="Genomic_DNA"/>
</dbReference>
<comment type="caution">
    <text evidence="3">The sequence shown here is derived from an EMBL/GenBank/DDBJ whole genome shotgun (WGS) entry which is preliminary data.</text>
</comment>
<gene>
    <name evidence="3" type="ORF">SNEC2469_LOCUS11467</name>
</gene>